<gene>
    <name evidence="2" type="ORF">D9R14_19715</name>
</gene>
<dbReference type="RefSeq" id="WP_121625068.1">
    <property type="nucleotide sequence ID" value="NZ_JACIIW010000003.1"/>
</dbReference>
<dbReference type="AlphaFoldDB" id="A0A3L7A1C8"/>
<accession>A0A3L7A1C8</accession>
<name>A0A3L7A1C8_9HYPH</name>
<dbReference type="SUPFAM" id="SSF53850">
    <property type="entry name" value="Periplasmic binding protein-like II"/>
    <property type="match status" value="1"/>
</dbReference>
<evidence type="ECO:0000256" key="1">
    <source>
        <dbReference type="ARBA" id="ARBA00022764"/>
    </source>
</evidence>
<dbReference type="Pfam" id="PF13416">
    <property type="entry name" value="SBP_bac_8"/>
    <property type="match status" value="1"/>
</dbReference>
<dbReference type="EMBL" id="RCTF01000021">
    <property type="protein sequence ID" value="RLP74009.1"/>
    <property type="molecule type" value="Genomic_DNA"/>
</dbReference>
<evidence type="ECO:0000313" key="2">
    <source>
        <dbReference type="EMBL" id="RLP74009.1"/>
    </source>
</evidence>
<organism evidence="2 3">
    <name type="scientific">Xanthobacter tagetidis</name>
    <dbReference type="NCBI Taxonomy" id="60216"/>
    <lineage>
        <taxon>Bacteria</taxon>
        <taxon>Pseudomonadati</taxon>
        <taxon>Pseudomonadota</taxon>
        <taxon>Alphaproteobacteria</taxon>
        <taxon>Hyphomicrobiales</taxon>
        <taxon>Xanthobacteraceae</taxon>
        <taxon>Xanthobacter</taxon>
    </lineage>
</organism>
<proteinExistence type="predicted"/>
<dbReference type="InterPro" id="IPR006059">
    <property type="entry name" value="SBP"/>
</dbReference>
<keyword evidence="3" id="KW-1185">Reference proteome</keyword>
<dbReference type="OrthoDB" id="9811622at2"/>
<evidence type="ECO:0000313" key="3">
    <source>
        <dbReference type="Proteomes" id="UP000269692"/>
    </source>
</evidence>
<sequence>MDYRGLTWDHPRGFNALAAAAARLDPAGGLSVTWEKQPLEGFEAHPIDDLCARYDLVVLDHPHVGEAVAKGCLVPLQDLFSPEEIAALERDSIGPSLSSYRFAGVHWALPLDAATQVMARRADLVDGPAPATWDDVIALSERAPVALSLAGPHACLTFLSIAAAMGEPPAVADPDVLVSDQTGETVLDLMARLAARSPMVVRDKNPIGILGHMAAHDDVALCPLIYGYVNYAAPRDGAARPIAFSDAPRAAAGGRPGSTLGGTGIGVSRRCAVTPALLDHLRWLLGANAQVGFIPAHDGQPSRREAWHDAEVNARWGGFYAATAQTLEAAYVRPRHDGYIAFQADASRLIRDGLAEGRSHRDILGDLAARYARSRVPGTER</sequence>
<dbReference type="Gene3D" id="3.40.190.10">
    <property type="entry name" value="Periplasmic binding protein-like II"/>
    <property type="match status" value="2"/>
</dbReference>
<comment type="caution">
    <text evidence="2">The sequence shown here is derived from an EMBL/GenBank/DDBJ whole genome shotgun (WGS) entry which is preliminary data.</text>
</comment>
<protein>
    <submittedName>
        <fullName evidence="2">Extracellular solute-binding protein</fullName>
    </submittedName>
</protein>
<keyword evidence="1" id="KW-0574">Periplasm</keyword>
<dbReference type="Proteomes" id="UP000269692">
    <property type="component" value="Unassembled WGS sequence"/>
</dbReference>
<reference evidence="2 3" key="1">
    <citation type="submission" date="2018-10" db="EMBL/GenBank/DDBJ databases">
        <title>Xanthobacter tagetidis genome sequencing and assembly.</title>
        <authorList>
            <person name="Maclea K.S."/>
            <person name="Goen A.E."/>
            <person name="Fatima S.A."/>
        </authorList>
    </citation>
    <scope>NUCLEOTIDE SEQUENCE [LARGE SCALE GENOMIC DNA]</scope>
    <source>
        <strain evidence="2 3">ATCC 700314</strain>
    </source>
</reference>